<keyword evidence="2" id="KW-0472">Membrane</keyword>
<dbReference type="Pfam" id="PF19610">
    <property type="entry name" value="DUF6115"/>
    <property type="match status" value="1"/>
</dbReference>
<keyword evidence="1" id="KW-0175">Coiled coil</keyword>
<proteinExistence type="predicted"/>
<keyword evidence="2" id="KW-0812">Transmembrane</keyword>
<feature type="transmembrane region" description="Helical" evidence="2">
    <location>
        <begin position="6"/>
        <end position="22"/>
    </location>
</feature>
<evidence type="ECO:0000313" key="4">
    <source>
        <dbReference type="Proteomes" id="UP000600247"/>
    </source>
</evidence>
<dbReference type="AlphaFoldDB" id="A0A917HIP7"/>
<reference evidence="3 4" key="1">
    <citation type="journal article" date="2014" name="Int. J. Syst. Evol. Microbiol.">
        <title>Complete genome sequence of Corynebacterium casei LMG S-19264T (=DSM 44701T), isolated from a smear-ripened cheese.</title>
        <authorList>
            <consortium name="US DOE Joint Genome Institute (JGI-PGF)"/>
            <person name="Walter F."/>
            <person name="Albersmeier A."/>
            <person name="Kalinowski J."/>
            <person name="Ruckert C."/>
        </authorList>
    </citation>
    <scope>NUCLEOTIDE SEQUENCE [LARGE SCALE GENOMIC DNA]</scope>
    <source>
        <strain evidence="3 4">CGMCC 1.15286</strain>
    </source>
</reference>
<dbReference type="InterPro" id="IPR046118">
    <property type="entry name" value="DUF6115"/>
</dbReference>
<organism evidence="3 4">
    <name type="scientific">Paenibacillus radicis</name>
    <name type="common">ex Gao et al. 2016</name>
    <dbReference type="NCBI Taxonomy" id="1737354"/>
    <lineage>
        <taxon>Bacteria</taxon>
        <taxon>Bacillati</taxon>
        <taxon>Bacillota</taxon>
        <taxon>Bacilli</taxon>
        <taxon>Bacillales</taxon>
        <taxon>Paenibacillaceae</taxon>
        <taxon>Paenibacillus</taxon>
    </lineage>
</organism>
<evidence type="ECO:0000256" key="2">
    <source>
        <dbReference type="SAM" id="Phobius"/>
    </source>
</evidence>
<dbReference type="RefSeq" id="WP_188891177.1">
    <property type="nucleotide sequence ID" value="NZ_BMHY01000009.1"/>
</dbReference>
<gene>
    <name evidence="3" type="ORF">GCM10010918_42180</name>
</gene>
<name>A0A917HIP7_9BACL</name>
<dbReference type="EMBL" id="BMHY01000009">
    <property type="protein sequence ID" value="GGG80588.1"/>
    <property type="molecule type" value="Genomic_DNA"/>
</dbReference>
<keyword evidence="4" id="KW-1185">Reference proteome</keyword>
<keyword evidence="2" id="KW-1133">Transmembrane helix</keyword>
<evidence type="ECO:0000313" key="3">
    <source>
        <dbReference type="EMBL" id="GGG80588.1"/>
    </source>
</evidence>
<dbReference type="Proteomes" id="UP000600247">
    <property type="component" value="Unassembled WGS sequence"/>
</dbReference>
<sequence>MDTWTYVVLVGAVVLVLALLIPKAKQEQANAGIATSNMEIALEQFMENTELDHKELVQLVTQFREQSHAQAEAKEQRIAELERRLALLEKQAGEAAAQTQARLQEGSYQAAEASVVQAVADAPAAQSKPQVQEPDPIPAAAPAPTTIQARYAELLELYNQGKSIELIAKKLGMNKGEVQLILQLAKQEEGARA</sequence>
<evidence type="ECO:0000256" key="1">
    <source>
        <dbReference type="SAM" id="Coils"/>
    </source>
</evidence>
<feature type="coiled-coil region" evidence="1">
    <location>
        <begin position="46"/>
        <end position="98"/>
    </location>
</feature>
<dbReference type="Gene3D" id="1.10.10.60">
    <property type="entry name" value="Homeodomain-like"/>
    <property type="match status" value="1"/>
</dbReference>
<comment type="caution">
    <text evidence="3">The sequence shown here is derived from an EMBL/GenBank/DDBJ whole genome shotgun (WGS) entry which is preliminary data.</text>
</comment>
<accession>A0A917HIP7</accession>
<protein>
    <submittedName>
        <fullName evidence="3">Uncharacterized protein</fullName>
    </submittedName>
</protein>